<dbReference type="EMBL" id="GL870886">
    <property type="protein sequence ID" value="EIJ87158.1"/>
    <property type="molecule type" value="Genomic_DNA"/>
</dbReference>
<sequence>MNIKGKEEERGNAADLVYQKKTEEIVSFFKSIATTNSSYCLKVPEEFSMPTTYEEFLKGNFLCNPKFLIQSYLFEYIDSVEMYREFVRVVYELITEQIPNKDEKRSENVCMETGKKAQEVFDSLFISGTSCELSKKMKIFNELYKFESKWNTNQENMPLIENFYFNNLNRDGSEKSKSQIDSISRIKYKNHTVNMLLGIICCFSFDPITKEYTTKNLPSPSTDLKDFLRKYRRPTDLIDDSAYLDWCKVISNLHTTKKADETLTKFNPNAKLGIINLLYGIEALIGTPSNFKSRICYLEDAVEYLIKNALNYSAIGSIFLDLKMYIEEILQSFKTKNRIRVSGDKYQPSFIYQNTYDLVPFLETELSITYFLDFLNAPDNYIMFNLSIDNYREFKIDYKKNDKQYADAAPVEQDLQRMKTMTSSSTRYIDWIVSQYLYIKQNKLAYSKGKKASYEDVISRVLNGKPCSPNSLMLYGSLDNKALKSKIVELVLMHSNERNNVVYDNNMIKFTRSLAIGASSTVDSENSPFMRLYIYNENYEKCYPRNSGYIEKDCAYANYFSIVKEQFDSMCSSGDSLATSQLVALYNRLYTCNNKYLFFGSFYIFAIIINELSISGKETETIQNTKAVISQMQMCNLRKFNVSIICLSWLIRISCWYNEIPLAFTKVIYDCILPEDLTESIKLFFISDFIDSALNKTVHFMAKNKEALLTAEDDKHVCVLESREAKYKMVLSAVEGLLSSSARNNLSSDHLDGTIEK</sequence>
<name>I3ED61_NEMP3</name>
<evidence type="ECO:0000313" key="2">
    <source>
        <dbReference type="Proteomes" id="UP000002872"/>
    </source>
</evidence>
<reference evidence="1" key="1">
    <citation type="submission" date="2011-01" db="EMBL/GenBank/DDBJ databases">
        <title>The Genome Sequence of Nematocida parisii strain ERTm3.</title>
        <authorList>
            <consortium name="The Broad Institute Genome Sequencing Platform"/>
            <consortium name="The Broad Institute Genome Sequencing Center for Infectious Disease"/>
            <person name="Cuomo C."/>
            <person name="Troemel E."/>
            <person name="Young S.K."/>
            <person name="Zeng Q."/>
            <person name="Gargeya S."/>
            <person name="Fitzgerald M."/>
            <person name="Haas B."/>
            <person name="Abouelleil A."/>
            <person name="Alvarado L."/>
            <person name="Arachchi H.M."/>
            <person name="Berlin A."/>
            <person name="Chapman S.B."/>
            <person name="Gearin G."/>
            <person name="Goldberg J."/>
            <person name="Griggs A."/>
            <person name="Gujja S."/>
            <person name="Hansen M."/>
            <person name="Heiman D."/>
            <person name="Howarth C."/>
            <person name="Larimer J."/>
            <person name="Lui A."/>
            <person name="MacDonald P.J.P."/>
            <person name="McCowen C."/>
            <person name="Montmayeur A."/>
            <person name="Murphy C."/>
            <person name="Neiman D."/>
            <person name="Pearson M."/>
            <person name="Priest M."/>
            <person name="Roberts A."/>
            <person name="Saif S."/>
            <person name="Shea T."/>
            <person name="Sisk P."/>
            <person name="Stolte C."/>
            <person name="Sykes S."/>
            <person name="Wortman J."/>
            <person name="Nusbaum C."/>
            <person name="Birren B."/>
        </authorList>
    </citation>
    <scope>NUCLEOTIDE SEQUENCE</scope>
    <source>
        <strain evidence="1">ERTm3</strain>
    </source>
</reference>
<dbReference type="AlphaFoldDB" id="I3ED61"/>
<protein>
    <submittedName>
        <fullName evidence="1">Uncharacterized protein</fullName>
    </submittedName>
</protein>
<dbReference type="VEuPathDB" id="MicrosporidiaDB:NEQG_02649"/>
<organism evidence="1 2">
    <name type="scientific">Nematocida parisii (strain ERTm3)</name>
    <name type="common">Nematode killer fungus</name>
    <dbReference type="NCBI Taxonomy" id="935791"/>
    <lineage>
        <taxon>Eukaryota</taxon>
        <taxon>Fungi</taxon>
        <taxon>Fungi incertae sedis</taxon>
        <taxon>Microsporidia</taxon>
        <taxon>Nematocida</taxon>
    </lineage>
</organism>
<accession>I3ED61</accession>
<keyword evidence="2" id="KW-1185">Reference proteome</keyword>
<dbReference type="Proteomes" id="UP000002872">
    <property type="component" value="Unassembled WGS sequence"/>
</dbReference>
<evidence type="ECO:0000313" key="1">
    <source>
        <dbReference type="EMBL" id="EIJ87158.1"/>
    </source>
</evidence>
<dbReference type="OrthoDB" id="10352382at2759"/>
<dbReference type="HOGENOM" id="CLU_009683_3_1_1"/>
<dbReference type="InParanoid" id="I3ED61"/>
<proteinExistence type="predicted"/>
<gene>
    <name evidence="1" type="ORF">NEQG_02649</name>
</gene>